<name>A0A7S7M7L7_9ACTN</name>
<dbReference type="Pfam" id="PF01648">
    <property type="entry name" value="ACPS"/>
    <property type="match status" value="1"/>
</dbReference>
<evidence type="ECO:0000313" key="5">
    <source>
        <dbReference type="EMBL" id="QOY60179.1"/>
    </source>
</evidence>
<keyword evidence="3" id="KW-0460">Magnesium</keyword>
<keyword evidence="2" id="KW-0479">Metal-binding</keyword>
<evidence type="ECO:0000259" key="4">
    <source>
        <dbReference type="Pfam" id="PF01648"/>
    </source>
</evidence>
<dbReference type="GO" id="GO:0000287">
    <property type="term" value="F:magnesium ion binding"/>
    <property type="evidence" value="ECO:0007669"/>
    <property type="project" value="InterPro"/>
</dbReference>
<evidence type="ECO:0000256" key="3">
    <source>
        <dbReference type="ARBA" id="ARBA00022842"/>
    </source>
</evidence>
<sequence length="124" mass="13159">MIRGVGVDTVDVVEMERLCADAQGAFVTHTFTVAERAQAFARHRPCERLAGKFAVKEAVFKALAPLTRGGFDLRLVETLEDANGCPHVTTTGPLADVLDEAGASELLVSITNECGLATAFVIAQ</sequence>
<evidence type="ECO:0000256" key="2">
    <source>
        <dbReference type="ARBA" id="ARBA00022723"/>
    </source>
</evidence>
<gene>
    <name evidence="5" type="ORF">INP52_07090</name>
</gene>
<evidence type="ECO:0000256" key="1">
    <source>
        <dbReference type="ARBA" id="ARBA00022679"/>
    </source>
</evidence>
<accession>A0A7S7M7L7</accession>
<protein>
    <submittedName>
        <fullName evidence="5">4'-phosphopantetheinyl transferase superfamily protein</fullName>
    </submittedName>
</protein>
<dbReference type="Gene3D" id="3.90.470.20">
    <property type="entry name" value="4'-phosphopantetheinyl transferase domain"/>
    <property type="match status" value="1"/>
</dbReference>
<proteinExistence type="predicted"/>
<keyword evidence="6" id="KW-1185">Reference proteome</keyword>
<feature type="domain" description="4'-phosphopantetheinyl transferase" evidence="4">
    <location>
        <begin position="4"/>
        <end position="94"/>
    </location>
</feature>
<organism evidence="5 6">
    <name type="scientific">Thermophilibacter immobilis</name>
    <dbReference type="NCBI Taxonomy" id="2779519"/>
    <lineage>
        <taxon>Bacteria</taxon>
        <taxon>Bacillati</taxon>
        <taxon>Actinomycetota</taxon>
        <taxon>Coriobacteriia</taxon>
        <taxon>Coriobacteriales</taxon>
        <taxon>Atopobiaceae</taxon>
        <taxon>Thermophilibacter</taxon>
    </lineage>
</organism>
<dbReference type="EMBL" id="CP063767">
    <property type="protein sequence ID" value="QOY60179.1"/>
    <property type="molecule type" value="Genomic_DNA"/>
</dbReference>
<dbReference type="Proteomes" id="UP000593735">
    <property type="component" value="Chromosome"/>
</dbReference>
<dbReference type="GO" id="GO:0006633">
    <property type="term" value="P:fatty acid biosynthetic process"/>
    <property type="evidence" value="ECO:0007669"/>
    <property type="project" value="InterPro"/>
</dbReference>
<dbReference type="SUPFAM" id="SSF56214">
    <property type="entry name" value="4'-phosphopantetheinyl transferase"/>
    <property type="match status" value="1"/>
</dbReference>
<keyword evidence="1 5" id="KW-0808">Transferase</keyword>
<dbReference type="InterPro" id="IPR004568">
    <property type="entry name" value="Ppantetheine-prot_Trfase_dom"/>
</dbReference>
<dbReference type="GO" id="GO:0008897">
    <property type="term" value="F:holo-[acyl-carrier-protein] synthase activity"/>
    <property type="evidence" value="ECO:0007669"/>
    <property type="project" value="InterPro"/>
</dbReference>
<dbReference type="InterPro" id="IPR008278">
    <property type="entry name" value="4-PPantetheinyl_Trfase_dom"/>
</dbReference>
<dbReference type="RefSeq" id="WP_194370354.1">
    <property type="nucleotide sequence ID" value="NZ_CP063767.1"/>
</dbReference>
<evidence type="ECO:0000313" key="6">
    <source>
        <dbReference type="Proteomes" id="UP000593735"/>
    </source>
</evidence>
<dbReference type="KEGG" id="tio:INP52_07090"/>
<reference evidence="5 6" key="1">
    <citation type="submission" date="2020-10" db="EMBL/GenBank/DDBJ databases">
        <title>Olsenella immobilis sp.nov., isolated from the mud in a fermentation cellar used for the production of Chinese strong-flavoured liquor.</title>
        <authorList>
            <person name="Lu L."/>
        </authorList>
    </citation>
    <scope>NUCLEOTIDE SEQUENCE [LARGE SCALE GENOMIC DNA]</scope>
    <source>
        <strain evidence="5 6">LZLJ-2</strain>
    </source>
</reference>
<dbReference type="AlphaFoldDB" id="A0A7S7M7L7"/>
<dbReference type="InterPro" id="IPR037143">
    <property type="entry name" value="4-PPantetheinyl_Trfase_dom_sf"/>
</dbReference>
<dbReference type="NCBIfam" id="TIGR00556">
    <property type="entry name" value="pantethn_trn"/>
    <property type="match status" value="1"/>
</dbReference>